<dbReference type="EMBL" id="CP058933">
    <property type="protein sequence ID" value="QLI68318.1"/>
    <property type="molecule type" value="Genomic_DNA"/>
</dbReference>
<dbReference type="GeneID" id="26242252"/>
<reference evidence="1 2" key="1">
    <citation type="submission" date="2020-07" db="EMBL/GenBank/DDBJ databases">
        <title>Telomere length de novo assembly of all 7 chromosomes of the fungus, Metarhizium brunneum, using a novel assembly pipeline.</title>
        <authorList>
            <person name="Saud z."/>
            <person name="Kortsinoglou A."/>
            <person name="Kouvelis V.N."/>
            <person name="Butt T.M."/>
        </authorList>
    </citation>
    <scope>NUCLEOTIDE SEQUENCE [LARGE SCALE GENOMIC DNA]</scope>
    <source>
        <strain evidence="1 2">4556</strain>
    </source>
</reference>
<organism evidence="1 2">
    <name type="scientific">Metarhizium brunneum</name>
    <dbReference type="NCBI Taxonomy" id="500148"/>
    <lineage>
        <taxon>Eukaryota</taxon>
        <taxon>Fungi</taxon>
        <taxon>Dikarya</taxon>
        <taxon>Ascomycota</taxon>
        <taxon>Pezizomycotina</taxon>
        <taxon>Sordariomycetes</taxon>
        <taxon>Hypocreomycetidae</taxon>
        <taxon>Hypocreales</taxon>
        <taxon>Clavicipitaceae</taxon>
        <taxon>Metarhizium</taxon>
    </lineage>
</organism>
<sequence>MQSAPTLPRTTSTSLSMVLPNVLEIIRFNNDILHRDPSPLVVYHCRKRILALAPPGPILGQMQTRANLIPNPQEQHLCAALFQPRQRALLPHHAVARVSCGDVLGPGADSSKRPDICGCPP</sequence>
<keyword evidence="2" id="KW-1185">Reference proteome</keyword>
<evidence type="ECO:0000313" key="1">
    <source>
        <dbReference type="EMBL" id="QLI68318.1"/>
    </source>
</evidence>
<name>A0A7D5UW78_9HYPO</name>
<dbReference type="Proteomes" id="UP000510686">
    <property type="component" value="Chromosome 2"/>
</dbReference>
<dbReference type="RefSeq" id="XP_014544911.1">
    <property type="nucleotide sequence ID" value="XM_014689425.1"/>
</dbReference>
<evidence type="ECO:0000313" key="2">
    <source>
        <dbReference type="Proteomes" id="UP000510686"/>
    </source>
</evidence>
<proteinExistence type="predicted"/>
<protein>
    <submittedName>
        <fullName evidence="1">Uncharacterized protein</fullName>
    </submittedName>
</protein>
<gene>
    <name evidence="1" type="ORF">G6M90_00g047950</name>
</gene>
<accession>A0A7D5UW78</accession>
<dbReference type="KEGG" id="mbrn:26242252"/>
<dbReference type="AlphaFoldDB" id="A0A7D5UW78"/>